<feature type="binding site" evidence="4">
    <location>
        <begin position="283"/>
        <end position="284"/>
    </location>
    <ligand>
        <name>substrate</name>
    </ligand>
</feature>
<keyword evidence="5" id="KW-1185">Reference proteome</keyword>
<dbReference type="EC" id="2.8.1.12" evidence="4"/>
<dbReference type="WBParaSite" id="PSAMB.scaffold1486size30863.g13397.t1">
    <property type="protein sequence ID" value="PSAMB.scaffold1486size30863.g13397.t1"/>
    <property type="gene ID" value="PSAMB.scaffold1486size30863.g13397"/>
</dbReference>
<dbReference type="GO" id="GO:1990140">
    <property type="term" value="C:molybdopterin synthase complex"/>
    <property type="evidence" value="ECO:0007669"/>
    <property type="project" value="UniProtKB-UniRule"/>
</dbReference>
<evidence type="ECO:0000256" key="1">
    <source>
        <dbReference type="ARBA" id="ARBA00022490"/>
    </source>
</evidence>
<dbReference type="SUPFAM" id="SSF52540">
    <property type="entry name" value="P-loop containing nucleoside triphosphate hydrolases"/>
    <property type="match status" value="1"/>
</dbReference>
<dbReference type="CDD" id="cd00756">
    <property type="entry name" value="MoaE"/>
    <property type="match status" value="1"/>
</dbReference>
<organism evidence="5 6">
    <name type="scientific">Plectus sambesii</name>
    <dbReference type="NCBI Taxonomy" id="2011161"/>
    <lineage>
        <taxon>Eukaryota</taxon>
        <taxon>Metazoa</taxon>
        <taxon>Ecdysozoa</taxon>
        <taxon>Nematoda</taxon>
        <taxon>Chromadorea</taxon>
        <taxon>Plectida</taxon>
        <taxon>Plectina</taxon>
        <taxon>Plectoidea</taxon>
        <taxon>Plectidae</taxon>
        <taxon>Plectus</taxon>
    </lineage>
</organism>
<keyword evidence="2 4" id="KW-0808">Transferase</keyword>
<comment type="catalytic activity">
    <reaction evidence="4">
        <text>2 [molybdopterin-synthase sulfur-carrier protein]-C-terminal-Gly-aminoethanethioate + cyclic pyranopterin phosphate + H2O = molybdopterin + 2 [molybdopterin-synthase sulfur-carrier protein]-C-terminal Gly-Gly + 2 H(+)</text>
        <dbReference type="Rhea" id="RHEA:26333"/>
        <dbReference type="Rhea" id="RHEA-COMP:12202"/>
        <dbReference type="Rhea" id="RHEA-COMP:19907"/>
        <dbReference type="ChEBI" id="CHEBI:15377"/>
        <dbReference type="ChEBI" id="CHEBI:15378"/>
        <dbReference type="ChEBI" id="CHEBI:58698"/>
        <dbReference type="ChEBI" id="CHEBI:59648"/>
        <dbReference type="ChEBI" id="CHEBI:90778"/>
        <dbReference type="ChEBI" id="CHEBI:232372"/>
        <dbReference type="EC" id="2.8.1.12"/>
    </reaction>
</comment>
<dbReference type="AlphaFoldDB" id="A0A914V2Z9"/>
<dbReference type="SUPFAM" id="SSF54690">
    <property type="entry name" value="Molybdopterin synthase subunit MoaE"/>
    <property type="match status" value="1"/>
</dbReference>
<dbReference type="InterPro" id="IPR027417">
    <property type="entry name" value="P-loop_NTPase"/>
</dbReference>
<dbReference type="InterPro" id="IPR036563">
    <property type="entry name" value="MoaE_sf"/>
</dbReference>
<evidence type="ECO:0000313" key="5">
    <source>
        <dbReference type="Proteomes" id="UP000887566"/>
    </source>
</evidence>
<dbReference type="Proteomes" id="UP000887566">
    <property type="component" value="Unplaced"/>
</dbReference>
<comment type="subunit">
    <text evidence="4">Heterotetramer; composed of 2 small (MOCS2A) and 2 large (MOCS2B) subunits.</text>
</comment>
<feature type="binding site" evidence="4">
    <location>
        <begin position="306"/>
        <end position="308"/>
    </location>
    <ligand>
        <name>substrate</name>
    </ligand>
</feature>
<accession>A0A914V2Z9</accession>
<dbReference type="GO" id="GO:0030366">
    <property type="term" value="F:molybdopterin synthase activity"/>
    <property type="evidence" value="ECO:0007669"/>
    <property type="project" value="UniProtKB-UniRule"/>
</dbReference>
<comment type="similarity">
    <text evidence="4">Belongs to the MoaE family. MOCS2B subfamily.</text>
</comment>
<keyword evidence="1 4" id="KW-0963">Cytoplasm</keyword>
<dbReference type="Gene3D" id="3.40.50.300">
    <property type="entry name" value="P-loop containing nucleotide triphosphate hydrolases"/>
    <property type="match status" value="1"/>
</dbReference>
<evidence type="ECO:0000256" key="2">
    <source>
        <dbReference type="ARBA" id="ARBA00022679"/>
    </source>
</evidence>
<comment type="subcellular location">
    <subcellularLocation>
        <location evidence="4">Cytoplasm</location>
    </subcellularLocation>
</comment>
<reference evidence="6" key="1">
    <citation type="submission" date="2022-11" db="UniProtKB">
        <authorList>
            <consortium name="WormBaseParasite"/>
        </authorList>
    </citation>
    <scope>IDENTIFICATION</scope>
</reference>
<protein>
    <recommendedName>
        <fullName evidence="4">Molybdopterin synthase catalytic subunit</fullName>
        <ecNumber evidence="4">2.8.1.12</ecNumber>
    </recommendedName>
    <alternativeName>
        <fullName evidence="4">Molybdenum cofactor synthesis protein 2 large subunit</fullName>
    </alternativeName>
    <alternativeName>
        <fullName evidence="4">Molybdenum cofactor synthesis protein 2B</fullName>
        <shortName evidence="4">MOCS2B</shortName>
    </alternativeName>
</protein>
<dbReference type="GO" id="GO:0006777">
    <property type="term" value="P:Mo-molybdopterin cofactor biosynthetic process"/>
    <property type="evidence" value="ECO:0007669"/>
    <property type="project" value="UniProtKB-UniRule"/>
</dbReference>
<proteinExistence type="inferred from homology"/>
<keyword evidence="3 4" id="KW-0501">Molybdenum cofactor biosynthesis</keyword>
<feature type="binding site" evidence="4">
    <location>
        <position position="299"/>
    </location>
    <ligand>
        <name>substrate</name>
    </ligand>
</feature>
<evidence type="ECO:0000256" key="3">
    <source>
        <dbReference type="ARBA" id="ARBA00023150"/>
    </source>
</evidence>
<dbReference type="Gene3D" id="3.90.1170.40">
    <property type="entry name" value="Molybdopterin biosynthesis MoaE subunit"/>
    <property type="match status" value="1"/>
</dbReference>
<name>A0A914V2Z9_9BILA</name>
<sequence>MTVIGVAGVTCGGKTTLSERLVHLIKAELKSAVVVNQDDFFLPKMDVARIWKQGDPSVLFYDYDSPKSVDAVRFADAVDRALLDNDIVVVDGNMLTEFPCIYEKLAKVLFITLDKETCRKRRVVRTDYDPADVPGYFDQIVWPAYQQHVEHAKKRADGKCVFLDGSKHPDDVLLQQILRELDRDLIRIRTDAISVEEATQFVTSPTNGAISLFIGTTRDNFRGKKVMQLEYEAYEEMAAKELHRLCHRIRAKHPSIDRIAIMHRLGVVPVTYASVVIATSSPHRQDAMAATQFAIDELKRTVPIFKKEVYEDGTTSWKENAECCRHSK</sequence>
<evidence type="ECO:0000256" key="4">
    <source>
        <dbReference type="HAMAP-Rule" id="MF_03052"/>
    </source>
</evidence>
<dbReference type="Pfam" id="PF02391">
    <property type="entry name" value="MoaE"/>
    <property type="match status" value="1"/>
</dbReference>
<evidence type="ECO:0000313" key="6">
    <source>
        <dbReference type="WBParaSite" id="PSAMB.scaffold1486size30863.g13397.t1"/>
    </source>
</evidence>
<dbReference type="PANTHER" id="PTHR23404">
    <property type="entry name" value="MOLYBDOPTERIN SYNTHASE RELATED"/>
    <property type="match status" value="1"/>
</dbReference>
<dbReference type="InterPro" id="IPR028888">
    <property type="entry name" value="MOCS2B_euk"/>
</dbReference>
<dbReference type="InterPro" id="IPR003448">
    <property type="entry name" value="Mopterin_biosynth_MoaE"/>
</dbReference>
<comment type="function">
    <text evidence="4">Catalytic subunit of the molybdopterin synthase complex, a complex that catalyzes the conversion of precursor Z into molybdopterin. Acts by mediating the incorporation of 2 sulfur atoms from thiocarboxylated MOCS2A into precursor Z to generate a dithiolene group.</text>
</comment>
<dbReference type="HAMAP" id="MF_03052">
    <property type="entry name" value="MOC2B"/>
    <property type="match status" value="1"/>
</dbReference>
<dbReference type="FunFam" id="3.90.1170.40:FF:000002">
    <property type="entry name" value="Molybdopterin synthase catalytic subunit"/>
    <property type="match status" value="1"/>
</dbReference>
<comment type="pathway">
    <text evidence="4">Cofactor biosynthesis; molybdopterin biosynthesis.</text>
</comment>